<accession>A0A0H1RIH5</accession>
<feature type="compositionally biased region" description="Basic and acidic residues" evidence="1">
    <location>
        <begin position="22"/>
        <end position="42"/>
    </location>
</feature>
<keyword evidence="4" id="KW-1185">Reference proteome</keyword>
<protein>
    <recommendedName>
        <fullName evidence="2">Extensin-like C-terminal domain-containing protein</fullName>
    </recommendedName>
</protein>
<evidence type="ECO:0000313" key="3">
    <source>
        <dbReference type="EMBL" id="KLK92402.1"/>
    </source>
</evidence>
<name>A0A0H1RIH5_9HYPH</name>
<evidence type="ECO:0000256" key="1">
    <source>
        <dbReference type="SAM" id="MobiDB-lite"/>
    </source>
</evidence>
<dbReference type="STRING" id="1225564.AA309_15210"/>
<proteinExistence type="predicted"/>
<reference evidence="3 4" key="1">
    <citation type="submission" date="2015-05" db="EMBL/GenBank/DDBJ databases">
        <title>Draft genome sequence of Microvirga vignae strain BR3299, a novel nitrogen fixing bacteria isolated from Brazil semi-aired region.</title>
        <authorList>
            <person name="Zilli J.E."/>
            <person name="Passos S.R."/>
            <person name="Leite J."/>
            <person name="Baldani J.I."/>
            <person name="Xavier G.R."/>
            <person name="Rumjaneck N.G."/>
            <person name="Simoes-Araujo J.L."/>
        </authorList>
    </citation>
    <scope>NUCLEOTIDE SEQUENCE [LARGE SCALE GENOMIC DNA]</scope>
    <source>
        <strain evidence="3 4">BR3299</strain>
    </source>
</reference>
<evidence type="ECO:0000259" key="2">
    <source>
        <dbReference type="Pfam" id="PF06904"/>
    </source>
</evidence>
<feature type="domain" description="Extensin-like C-terminal" evidence="2">
    <location>
        <begin position="55"/>
        <end position="228"/>
    </location>
</feature>
<dbReference type="Pfam" id="PF06904">
    <property type="entry name" value="Extensin-like_C"/>
    <property type="match status" value="1"/>
</dbReference>
<gene>
    <name evidence="3" type="ORF">AA309_15210</name>
</gene>
<dbReference type="EMBL" id="LCYG01000037">
    <property type="protein sequence ID" value="KLK92402.1"/>
    <property type="molecule type" value="Genomic_DNA"/>
</dbReference>
<evidence type="ECO:0000313" key="4">
    <source>
        <dbReference type="Proteomes" id="UP000035489"/>
    </source>
</evidence>
<organism evidence="3 4">
    <name type="scientific">Microvirga vignae</name>
    <dbReference type="NCBI Taxonomy" id="1225564"/>
    <lineage>
        <taxon>Bacteria</taxon>
        <taxon>Pseudomonadati</taxon>
        <taxon>Pseudomonadota</taxon>
        <taxon>Alphaproteobacteria</taxon>
        <taxon>Hyphomicrobiales</taxon>
        <taxon>Methylobacteriaceae</taxon>
        <taxon>Microvirga</taxon>
    </lineage>
</organism>
<dbReference type="AlphaFoldDB" id="A0A0H1RIH5"/>
<dbReference type="Proteomes" id="UP000035489">
    <property type="component" value="Unassembled WGS sequence"/>
</dbReference>
<dbReference type="PATRIC" id="fig|1225564.3.peg.3932"/>
<feature type="region of interest" description="Disordered" evidence="1">
    <location>
        <begin position="1"/>
        <end position="53"/>
    </location>
</feature>
<sequence length="228" mass="24585">MAVALPGAGASQEQNPPLPPPRPDRPAPPEKPDGKSPVRESAEQNATDAGDPAAACIERLTKLGLRFEKRPPVQENACRIGNPVSVSALPTGIEVSPASLMECSFAEGLVRWVNEVVIPRTGEHFQSAPTKLLIGTSYQCRDQRSGAKLSEHAFGNSVDVMGFEFDKRPPLTVRVQPEGSPEAAFQSAVQKEACAIFSTVLGPGADDDHDDHLHLDMRVRKADYRICQ</sequence>
<comment type="caution">
    <text evidence="3">The sequence shown here is derived from an EMBL/GenBank/DDBJ whole genome shotgun (WGS) entry which is preliminary data.</text>
</comment>
<dbReference type="InterPro" id="IPR009683">
    <property type="entry name" value="Extensin-like_C"/>
</dbReference>